<feature type="domain" description="SUF system FeS cluster assembly SufBD core" evidence="2">
    <location>
        <begin position="89"/>
        <end position="308"/>
    </location>
</feature>
<comment type="caution">
    <text evidence="3">The sequence shown here is derived from an EMBL/GenBank/DDBJ whole genome shotgun (WGS) entry which is preliminary data.</text>
</comment>
<dbReference type="InterPro" id="IPR055346">
    <property type="entry name" value="Fe-S_cluster_assembly_SufBD"/>
</dbReference>
<protein>
    <recommendedName>
        <fullName evidence="2">SUF system FeS cluster assembly SufBD core domain-containing protein</fullName>
    </recommendedName>
</protein>
<dbReference type="Pfam" id="PF01458">
    <property type="entry name" value="SUFBD_core"/>
    <property type="match status" value="1"/>
</dbReference>
<organism evidence="3 4">
    <name type="scientific">Pectinatus brassicae</name>
    <dbReference type="NCBI Taxonomy" id="862415"/>
    <lineage>
        <taxon>Bacteria</taxon>
        <taxon>Bacillati</taxon>
        <taxon>Bacillota</taxon>
        <taxon>Negativicutes</taxon>
        <taxon>Selenomonadales</taxon>
        <taxon>Selenomonadaceae</taxon>
        <taxon>Pectinatus</taxon>
    </lineage>
</organism>
<dbReference type="GO" id="GO:0016226">
    <property type="term" value="P:iron-sulfur cluster assembly"/>
    <property type="evidence" value="ECO:0007669"/>
    <property type="project" value="InterPro"/>
</dbReference>
<evidence type="ECO:0000256" key="1">
    <source>
        <dbReference type="ARBA" id="ARBA00043967"/>
    </source>
</evidence>
<name>A0A840URE3_9FIRM</name>
<dbReference type="PANTHER" id="PTHR30508">
    <property type="entry name" value="FES CLUSTER ASSEMBLY PROTEIN SUF"/>
    <property type="match status" value="1"/>
</dbReference>
<dbReference type="PANTHER" id="PTHR30508:SF1">
    <property type="entry name" value="UPF0051 PROTEIN ABCI8, CHLOROPLASTIC-RELATED"/>
    <property type="match status" value="1"/>
</dbReference>
<dbReference type="AlphaFoldDB" id="A0A840URE3"/>
<gene>
    <name evidence="3" type="ORF">HNR32_000690</name>
</gene>
<comment type="similarity">
    <text evidence="1">Belongs to the iron-sulfur cluster assembly SufBD family.</text>
</comment>
<dbReference type="InterPro" id="IPR037284">
    <property type="entry name" value="SUF_FeS_clus_asmbl_SufBD_sf"/>
</dbReference>
<dbReference type="InterPro" id="IPR000825">
    <property type="entry name" value="SUF_FeS_clus_asmbl_SufBD_core"/>
</dbReference>
<dbReference type="Proteomes" id="UP000559117">
    <property type="component" value="Unassembled WGS sequence"/>
</dbReference>
<reference evidence="3 4" key="1">
    <citation type="submission" date="2020-08" db="EMBL/GenBank/DDBJ databases">
        <title>Genomic Encyclopedia of Type Strains, Phase IV (KMG-IV): sequencing the most valuable type-strain genomes for metagenomic binning, comparative biology and taxonomic classification.</title>
        <authorList>
            <person name="Goeker M."/>
        </authorList>
    </citation>
    <scope>NUCLEOTIDE SEQUENCE [LARGE SCALE GENOMIC DNA]</scope>
    <source>
        <strain evidence="3 4">DSM 24661</strain>
    </source>
</reference>
<evidence type="ECO:0000259" key="2">
    <source>
        <dbReference type="Pfam" id="PF01458"/>
    </source>
</evidence>
<keyword evidence="4" id="KW-1185">Reference proteome</keyword>
<dbReference type="SUPFAM" id="SSF101960">
    <property type="entry name" value="Stabilizer of iron transporter SufD"/>
    <property type="match status" value="1"/>
</dbReference>
<accession>A0A840URE3</accession>
<evidence type="ECO:0000313" key="4">
    <source>
        <dbReference type="Proteomes" id="UP000559117"/>
    </source>
</evidence>
<dbReference type="RefSeq" id="WP_183859657.1">
    <property type="nucleotide sequence ID" value="NZ_JACHFH010000006.1"/>
</dbReference>
<sequence>MPNQLNDSELQLLEAISGLTGTPDGAYNIRLNGQAQSRASTQNITIEKKTDGKDGIDIRIEPNTINEKVYIPVIMDESGHSEMVYNDFYIGENADVTIIAGCGINNCGSHDSQHDGIHTFYIGKNAKVKYVEKHFGEGGGTGSRIMNPTTVVNIAENGLMEMESTQIRGINSTKRITNARIDKNGTFIVKEKLLTHESQYAESDFEVNLDGENSSANVVSRAVAQDRSQQLFTAKIYGNNKCHGHSECDAIIMDDAHIAAVPEIRANNPEANLIHEAAIGKIAGEQLIKLMSLGLTEKEAEQHIIDGFLK</sequence>
<dbReference type="EMBL" id="JACHFH010000006">
    <property type="protein sequence ID" value="MBB5335563.1"/>
    <property type="molecule type" value="Genomic_DNA"/>
</dbReference>
<evidence type="ECO:0000313" key="3">
    <source>
        <dbReference type="EMBL" id="MBB5335563.1"/>
    </source>
</evidence>
<proteinExistence type="inferred from homology"/>